<comment type="caution">
    <text evidence="8">The sequence shown here is derived from an EMBL/GenBank/DDBJ whole genome shotgun (WGS) entry which is preliminary data.</text>
</comment>
<organism evidence="8 9">
    <name type="scientific">Capillibacterium thermochitinicola</name>
    <dbReference type="NCBI Taxonomy" id="2699427"/>
    <lineage>
        <taxon>Bacteria</taxon>
        <taxon>Bacillati</taxon>
        <taxon>Bacillota</taxon>
        <taxon>Capillibacterium</taxon>
    </lineage>
</organism>
<dbReference type="SUPFAM" id="SSF58104">
    <property type="entry name" value="Methyl-accepting chemotaxis protein (MCP) signaling domain"/>
    <property type="match status" value="1"/>
</dbReference>
<gene>
    <name evidence="8" type="ORF">G5B42_07260</name>
</gene>
<dbReference type="Gene3D" id="1.10.287.950">
    <property type="entry name" value="Methyl-accepting chemotaxis protein"/>
    <property type="match status" value="1"/>
</dbReference>
<feature type="coiled-coil region" evidence="4">
    <location>
        <begin position="589"/>
        <end position="634"/>
    </location>
</feature>
<dbReference type="Proteomes" id="UP000657177">
    <property type="component" value="Unassembled WGS sequence"/>
</dbReference>
<accession>A0A8J6LIR1</accession>
<evidence type="ECO:0000259" key="6">
    <source>
        <dbReference type="PROSITE" id="PS50111"/>
    </source>
</evidence>
<reference evidence="8" key="1">
    <citation type="submission" date="2020-06" db="EMBL/GenBank/DDBJ databases">
        <title>Novel chitinolytic bacterium.</title>
        <authorList>
            <person name="Ungkulpasvich U."/>
            <person name="Kosugi A."/>
            <person name="Uke A."/>
        </authorList>
    </citation>
    <scope>NUCLEOTIDE SEQUENCE</scope>
    <source>
        <strain evidence="8">UUS1-1</strain>
    </source>
</reference>
<dbReference type="GO" id="GO:0006935">
    <property type="term" value="P:chemotaxis"/>
    <property type="evidence" value="ECO:0007669"/>
    <property type="project" value="UniProtKB-KW"/>
</dbReference>
<dbReference type="PANTHER" id="PTHR43531:SF11">
    <property type="entry name" value="METHYL-ACCEPTING CHEMOTAXIS PROTEIN 3"/>
    <property type="match status" value="1"/>
</dbReference>
<dbReference type="GO" id="GO:0007165">
    <property type="term" value="P:signal transduction"/>
    <property type="evidence" value="ECO:0007669"/>
    <property type="project" value="UniProtKB-KW"/>
</dbReference>
<evidence type="ECO:0000256" key="3">
    <source>
        <dbReference type="PROSITE-ProRule" id="PRU00284"/>
    </source>
</evidence>
<feature type="domain" description="Methyl-accepting transducer" evidence="6">
    <location>
        <begin position="389"/>
        <end position="618"/>
    </location>
</feature>
<dbReference type="CDD" id="cd06225">
    <property type="entry name" value="HAMP"/>
    <property type="match status" value="1"/>
</dbReference>
<dbReference type="EMBL" id="JAAKDE010000013">
    <property type="protein sequence ID" value="MBA2133340.1"/>
    <property type="molecule type" value="Genomic_DNA"/>
</dbReference>
<evidence type="ECO:0000256" key="5">
    <source>
        <dbReference type="SAM" id="Phobius"/>
    </source>
</evidence>
<dbReference type="PRINTS" id="PR00260">
    <property type="entry name" value="CHEMTRNSDUCR"/>
</dbReference>
<dbReference type="Pfam" id="PF00672">
    <property type="entry name" value="HAMP"/>
    <property type="match status" value="1"/>
</dbReference>
<comment type="similarity">
    <text evidence="2">Belongs to the methyl-accepting chemotaxis (MCP) protein family.</text>
</comment>
<keyword evidence="3" id="KW-0807">Transducer</keyword>
<keyword evidence="9" id="KW-1185">Reference proteome</keyword>
<keyword evidence="5" id="KW-0472">Membrane</keyword>
<evidence type="ECO:0000256" key="4">
    <source>
        <dbReference type="SAM" id="Coils"/>
    </source>
</evidence>
<dbReference type="GO" id="GO:0005886">
    <property type="term" value="C:plasma membrane"/>
    <property type="evidence" value="ECO:0007669"/>
    <property type="project" value="TreeGrafter"/>
</dbReference>
<dbReference type="InterPro" id="IPR051310">
    <property type="entry name" value="MCP_chemotaxis"/>
</dbReference>
<feature type="domain" description="HAMP" evidence="7">
    <location>
        <begin position="332"/>
        <end position="384"/>
    </location>
</feature>
<dbReference type="PANTHER" id="PTHR43531">
    <property type="entry name" value="PROTEIN ICFG"/>
    <property type="match status" value="1"/>
</dbReference>
<keyword evidence="1" id="KW-0145">Chemotaxis</keyword>
<dbReference type="Gene3D" id="3.30.450.20">
    <property type="entry name" value="PAS domain"/>
    <property type="match status" value="1"/>
</dbReference>
<evidence type="ECO:0000259" key="7">
    <source>
        <dbReference type="PROSITE" id="PS50885"/>
    </source>
</evidence>
<dbReference type="PROSITE" id="PS50111">
    <property type="entry name" value="CHEMOTAXIS_TRANSDUC_2"/>
    <property type="match status" value="1"/>
</dbReference>
<sequence length="670" mass="74673">MLLNKKKLTLRSKFILIFLLIGLVPVTILATVALVSANNVLNVEIETKFNIFTTEKEKLLKTWFTEQQKTISLIASVQDIYENLNLYYSLRGGSEWRDQNETVVLPLLQRVKNESGFRDLFITNKNAEIISATNQTHLNLNLANRDYIQRSLRGQVTNSEIHPSELAGNNILAISAPIYKDHTKREITGVICGYYDSNQITEMTLTGLNNIGTTADCFLINENGQLLTQPKLGYGMEVLKNRVEHEGINNLTAALRRKDLNFRANLIFRNHLGKKVLGNLKTFNLGTFPVGIVTAIDYDEAFAAVNNFRTLFTGISLIINLGILVLGLLFANSLSKPILRLNAGIKRISQGDLTIQFDVKRHDEIGLLANQQNNMVQQTAQLITQIADSSKHINQSSQQIAVGTQQLSHRTQEQAATLEEISSTIEAMNSSIQEVAVNSERADELSQSTLQVVNSGKQKIQETIRAMAEITKSSKQIAEIIKVVNDIAFQTNLLALNAAVEAARAGEQGRGFAVVAAEVRNLASRTAESAKEIEQLINESVNRVEIGNELVNSSSEMLEQIVINSKRTSDVIMEVAAAMREQSSSSQQIKASLAQLNQVTQENAALVEELTSSCEALYAEAETLRRQIDFFKLEVDHQDEIESDRLPNQRSIFRAIKDRLFFKEDSIAHF</sequence>
<dbReference type="InterPro" id="IPR004090">
    <property type="entry name" value="Chemotax_Me-accpt_rcpt"/>
</dbReference>
<feature type="transmembrane region" description="Helical" evidence="5">
    <location>
        <begin position="311"/>
        <end position="331"/>
    </location>
</feature>
<dbReference type="InterPro" id="IPR003660">
    <property type="entry name" value="HAMP_dom"/>
</dbReference>
<dbReference type="RefSeq" id="WP_181339786.1">
    <property type="nucleotide sequence ID" value="NZ_JAAKDE010000013.1"/>
</dbReference>
<dbReference type="PROSITE" id="PS50885">
    <property type="entry name" value="HAMP"/>
    <property type="match status" value="1"/>
</dbReference>
<protein>
    <submittedName>
        <fullName evidence="8">HAMP domain-containing protein</fullName>
    </submittedName>
</protein>
<evidence type="ECO:0000256" key="2">
    <source>
        <dbReference type="ARBA" id="ARBA00029447"/>
    </source>
</evidence>
<keyword evidence="4" id="KW-0175">Coiled coil</keyword>
<evidence type="ECO:0000313" key="8">
    <source>
        <dbReference type="EMBL" id="MBA2133340.1"/>
    </source>
</evidence>
<dbReference type="GO" id="GO:0004888">
    <property type="term" value="F:transmembrane signaling receptor activity"/>
    <property type="evidence" value="ECO:0007669"/>
    <property type="project" value="InterPro"/>
</dbReference>
<dbReference type="Pfam" id="PF00015">
    <property type="entry name" value="MCPsignal"/>
    <property type="match status" value="1"/>
</dbReference>
<evidence type="ECO:0000256" key="1">
    <source>
        <dbReference type="ARBA" id="ARBA00022500"/>
    </source>
</evidence>
<evidence type="ECO:0000313" key="9">
    <source>
        <dbReference type="Proteomes" id="UP000657177"/>
    </source>
</evidence>
<dbReference type="FunFam" id="1.10.287.950:FF:000001">
    <property type="entry name" value="Methyl-accepting chemotaxis sensory transducer"/>
    <property type="match status" value="1"/>
</dbReference>
<dbReference type="InterPro" id="IPR004089">
    <property type="entry name" value="MCPsignal_dom"/>
</dbReference>
<dbReference type="SMART" id="SM00304">
    <property type="entry name" value="HAMP"/>
    <property type="match status" value="1"/>
</dbReference>
<name>A0A8J6LIR1_9FIRM</name>
<dbReference type="SMART" id="SM00283">
    <property type="entry name" value="MA"/>
    <property type="match status" value="1"/>
</dbReference>
<dbReference type="CDD" id="cd11386">
    <property type="entry name" value="MCP_signal"/>
    <property type="match status" value="1"/>
</dbReference>
<keyword evidence="5" id="KW-0812">Transmembrane</keyword>
<keyword evidence="5" id="KW-1133">Transmembrane helix</keyword>
<proteinExistence type="inferred from homology"/>
<dbReference type="AlphaFoldDB" id="A0A8J6LIR1"/>